<dbReference type="Gene3D" id="3.40.50.2000">
    <property type="entry name" value="Glycogen Phosphorylase B"/>
    <property type="match status" value="2"/>
</dbReference>
<sequence length="405" mass="44547">MTSVTPASVSPRKPLILHISSDYPNPIRTPTTNAVERLVDRMTDHPQVVVSLQRVGRPWRTYWRDLGMVGGRRLIAHGYFALPLGVGMLLWQWRLARRIRRFLAAEGIVPDIVHSHRFTFEGIAAWMVACATGAALFQSVRGEVEQKVFRLKPTYRPLFRRMARDAARIFYVSAWYRAGFERHTGADPARTRLLPNIVLNARPEIEPDAPEPRIVVALRLDALDRKGLPDLIAAFAAAGPVLDGLWLDIVGDAPPDSPDRDRVQALIAAHGLEGRALLRGPVGHEAFLSELPRAMALAMPSRDETFGMVYPEALFSGVPILYAAGTGIDGYLDGLEVGIGVRPGDVTGIADGLVRLVRDNARYRAAIRAAAPTLFERLSPEGVVARYRAEVDAATAPTAGRRREA</sequence>
<dbReference type="AlphaFoldDB" id="A0A947DB36"/>
<feature type="transmembrane region" description="Helical" evidence="1">
    <location>
        <begin position="74"/>
        <end position="93"/>
    </location>
</feature>
<accession>A0A947DB36</accession>
<dbReference type="EC" id="2.4.-.-" evidence="4"/>
<evidence type="ECO:0000259" key="3">
    <source>
        <dbReference type="Pfam" id="PF13579"/>
    </source>
</evidence>
<dbReference type="InterPro" id="IPR001296">
    <property type="entry name" value="Glyco_trans_1"/>
</dbReference>
<evidence type="ECO:0000256" key="1">
    <source>
        <dbReference type="SAM" id="Phobius"/>
    </source>
</evidence>
<comment type="caution">
    <text evidence="4">The sequence shown here is derived from an EMBL/GenBank/DDBJ whole genome shotgun (WGS) entry which is preliminary data.</text>
</comment>
<reference evidence="4 5" key="1">
    <citation type="submission" date="2021-06" db="EMBL/GenBank/DDBJ databases">
        <authorList>
            <person name="Grouzdev D.S."/>
            <person name="Koziaeva V."/>
        </authorList>
    </citation>
    <scope>NUCLEOTIDE SEQUENCE [LARGE SCALE GENOMIC DNA]</scope>
    <source>
        <strain evidence="4 5">22</strain>
    </source>
</reference>
<keyword evidence="4" id="KW-0808">Transferase</keyword>
<keyword evidence="4" id="KW-0328">Glycosyltransferase</keyword>
<feature type="domain" description="Glycosyl transferase family 1" evidence="2">
    <location>
        <begin position="223"/>
        <end position="370"/>
    </location>
</feature>
<dbReference type="EMBL" id="JAHHZF010000012">
    <property type="protein sequence ID" value="MBT9292237.1"/>
    <property type="molecule type" value="Genomic_DNA"/>
</dbReference>
<protein>
    <submittedName>
        <fullName evidence="4">Glycosyltransferase</fullName>
        <ecNumber evidence="4">2.4.-.-</ecNumber>
    </submittedName>
</protein>
<dbReference type="SUPFAM" id="SSF53756">
    <property type="entry name" value="UDP-Glycosyltransferase/glycogen phosphorylase"/>
    <property type="match status" value="1"/>
</dbReference>
<dbReference type="GO" id="GO:0016757">
    <property type="term" value="F:glycosyltransferase activity"/>
    <property type="evidence" value="ECO:0007669"/>
    <property type="project" value="UniProtKB-KW"/>
</dbReference>
<organism evidence="4 5">
    <name type="scientific">Prosthecodimorpha staleyi</name>
    <dbReference type="NCBI Taxonomy" id="2840188"/>
    <lineage>
        <taxon>Bacteria</taxon>
        <taxon>Pseudomonadati</taxon>
        <taxon>Pseudomonadota</taxon>
        <taxon>Alphaproteobacteria</taxon>
        <taxon>Hyphomicrobiales</taxon>
        <taxon>Ancalomicrobiaceae</taxon>
        <taxon>Prosthecodimorpha</taxon>
    </lineage>
</organism>
<keyword evidence="1" id="KW-0812">Transmembrane</keyword>
<evidence type="ECO:0000259" key="2">
    <source>
        <dbReference type="Pfam" id="PF00534"/>
    </source>
</evidence>
<evidence type="ECO:0000313" key="4">
    <source>
        <dbReference type="EMBL" id="MBT9292237.1"/>
    </source>
</evidence>
<dbReference type="Pfam" id="PF00534">
    <property type="entry name" value="Glycos_transf_1"/>
    <property type="match status" value="1"/>
</dbReference>
<dbReference type="PANTHER" id="PTHR12526">
    <property type="entry name" value="GLYCOSYLTRANSFERASE"/>
    <property type="match status" value="1"/>
</dbReference>
<dbReference type="InterPro" id="IPR028098">
    <property type="entry name" value="Glyco_trans_4-like_N"/>
</dbReference>
<dbReference type="Proteomes" id="UP000766595">
    <property type="component" value="Unassembled WGS sequence"/>
</dbReference>
<dbReference type="RefSeq" id="WP_261970752.1">
    <property type="nucleotide sequence ID" value="NZ_JAHHZF010000012.1"/>
</dbReference>
<name>A0A947DB36_9HYPH</name>
<keyword evidence="1" id="KW-1133">Transmembrane helix</keyword>
<evidence type="ECO:0000313" key="5">
    <source>
        <dbReference type="Proteomes" id="UP000766595"/>
    </source>
</evidence>
<gene>
    <name evidence="4" type="ORF">KL771_22430</name>
</gene>
<dbReference type="Pfam" id="PF13579">
    <property type="entry name" value="Glyco_trans_4_4"/>
    <property type="match status" value="1"/>
</dbReference>
<keyword evidence="5" id="KW-1185">Reference proteome</keyword>
<proteinExistence type="predicted"/>
<keyword evidence="1" id="KW-0472">Membrane</keyword>
<feature type="domain" description="Glycosyltransferase subfamily 4-like N-terminal" evidence="3">
    <location>
        <begin position="45"/>
        <end position="196"/>
    </location>
</feature>